<name>A0A419DG56_9BACT</name>
<dbReference type="PANTHER" id="PTHR43334:SF1">
    <property type="entry name" value="3-HYDROXYPROPIONATE--COA LIGASE [ADP-FORMING]"/>
    <property type="match status" value="1"/>
</dbReference>
<sequence>MTLLSNFFSPKSIAVIGASHNKKKLGFLVYENIRKYGFKGSLYGVNIKGGKLGSRTLYKSIRDIEKEVDLAVIVIPAAAVPGVLGDCGKKGIGSAIIISAGFSEVGERGKKLEEQIEKTARKYGIRILGPNCLGVIDSWSKMNASFASSMPDRMNISFFSQSGAICTAILDWANENSIGFSRFISLGNKLDVDENDMLRFLLKDEKTEIVLGYLESIDDGVKFMSIAKELSKRKPFIMVKSGRTVQGAKSISSHTGSIAGSDLVADAAFKESGIIRALSLEDLFDYSKIFAFSPEIKGRRIAVISNAGGPAVILADIISKSGLKLADFSDRTKKVLEEELPPEASIHNPVDVIGDSRADRYETVLEEVLKDEGVDGALVVLTPQVMTEVDKTAKIIAEAKKFGKPITACFMGGETVEPGRKIMEENKVPSYDFPERAIKSLEALYQYHYFKKRLISDPPRGLRGKYMEEKAADIIRPALARRQKNIIDGETSAFDILDAYGIDTVKRIHSVGYEDLGKEAEKIGYPLVVKTAAEGILHKTDIGGVKTGLRSEGGLQKAYFSIKKEVEKAGFESSGKVDLYKMEEDGIEIFLGAKKDENFGPLIIFGMGGIFVEALADFSYRIAPVTYSQALKMIDEIKSKEILNGYRGLSRANRGKIADAICGLSQLMIDFPEIEEVDINPLKVTDKKCIAVDAKIVLDLKATVLELVK</sequence>
<evidence type="ECO:0000259" key="4">
    <source>
        <dbReference type="SMART" id="SM00881"/>
    </source>
</evidence>
<feature type="domain" description="CoA-binding" evidence="4">
    <location>
        <begin position="7"/>
        <end position="102"/>
    </location>
</feature>
<proteinExistence type="predicted"/>
<dbReference type="Gene3D" id="3.40.50.261">
    <property type="entry name" value="Succinyl-CoA synthetase domains"/>
    <property type="match status" value="2"/>
</dbReference>
<evidence type="ECO:0000313" key="5">
    <source>
        <dbReference type="EMBL" id="RJO62062.1"/>
    </source>
</evidence>
<dbReference type="Pfam" id="PF19045">
    <property type="entry name" value="Ligase_CoA_2"/>
    <property type="match status" value="1"/>
</dbReference>
<dbReference type="PANTHER" id="PTHR43334">
    <property type="entry name" value="ACETATE--COA LIGASE [ADP-FORMING]"/>
    <property type="match status" value="1"/>
</dbReference>
<keyword evidence="1" id="KW-0436">Ligase</keyword>
<dbReference type="GO" id="GO:0005524">
    <property type="term" value="F:ATP binding"/>
    <property type="evidence" value="ECO:0007669"/>
    <property type="project" value="UniProtKB-KW"/>
</dbReference>
<organism evidence="5 6">
    <name type="scientific">candidate division WS5 bacterium</name>
    <dbReference type="NCBI Taxonomy" id="2093353"/>
    <lineage>
        <taxon>Bacteria</taxon>
        <taxon>candidate division WS5</taxon>
    </lineage>
</organism>
<evidence type="ECO:0000256" key="1">
    <source>
        <dbReference type="ARBA" id="ARBA00022598"/>
    </source>
</evidence>
<reference evidence="5 6" key="1">
    <citation type="journal article" date="2017" name="ISME J.">
        <title>Energy and carbon metabolisms in a deep terrestrial subsurface fluid microbial community.</title>
        <authorList>
            <person name="Momper L."/>
            <person name="Jungbluth S.P."/>
            <person name="Lee M.D."/>
            <person name="Amend J.P."/>
        </authorList>
    </citation>
    <scope>NUCLEOTIDE SEQUENCE [LARGE SCALE GENOMIC DNA]</scope>
    <source>
        <strain evidence="5">SURF_29</strain>
    </source>
</reference>
<dbReference type="NCBIfam" id="TIGR02717">
    <property type="entry name" value="AcCoA-syn-alpha"/>
    <property type="match status" value="1"/>
</dbReference>
<dbReference type="GO" id="GO:0043758">
    <property type="term" value="F:acetate-CoA ligase (ADP-forming) activity"/>
    <property type="evidence" value="ECO:0007669"/>
    <property type="project" value="InterPro"/>
</dbReference>
<dbReference type="Pfam" id="PF13607">
    <property type="entry name" value="Succ_CoA_lig"/>
    <property type="match status" value="1"/>
</dbReference>
<dbReference type="InterPro" id="IPR036291">
    <property type="entry name" value="NAD(P)-bd_dom_sf"/>
</dbReference>
<dbReference type="InterPro" id="IPR051538">
    <property type="entry name" value="Acyl-CoA_Synth/Transferase"/>
</dbReference>
<dbReference type="InterPro" id="IPR013815">
    <property type="entry name" value="ATP_grasp_subdomain_1"/>
</dbReference>
<accession>A0A419DG56</accession>
<keyword evidence="3" id="KW-0067">ATP-binding</keyword>
<dbReference type="Pfam" id="PF13549">
    <property type="entry name" value="ATP-grasp_5"/>
    <property type="match status" value="1"/>
</dbReference>
<dbReference type="SUPFAM" id="SSF52210">
    <property type="entry name" value="Succinyl-CoA synthetase domains"/>
    <property type="match status" value="2"/>
</dbReference>
<dbReference type="InterPro" id="IPR043938">
    <property type="entry name" value="Ligase_CoA_dom"/>
</dbReference>
<evidence type="ECO:0000256" key="2">
    <source>
        <dbReference type="ARBA" id="ARBA00022741"/>
    </source>
</evidence>
<dbReference type="SMART" id="SM00881">
    <property type="entry name" value="CoA_binding"/>
    <property type="match status" value="1"/>
</dbReference>
<dbReference type="InterPro" id="IPR014089">
    <property type="entry name" value="AcCoA-synth-alpha"/>
</dbReference>
<dbReference type="EMBL" id="QZJW01000005">
    <property type="protein sequence ID" value="RJO62062.1"/>
    <property type="molecule type" value="Genomic_DNA"/>
</dbReference>
<dbReference type="SUPFAM" id="SSF51735">
    <property type="entry name" value="NAD(P)-binding Rossmann-fold domains"/>
    <property type="match status" value="1"/>
</dbReference>
<dbReference type="Gene3D" id="3.30.1490.20">
    <property type="entry name" value="ATP-grasp fold, A domain"/>
    <property type="match status" value="1"/>
</dbReference>
<dbReference type="InterPro" id="IPR032875">
    <property type="entry name" value="Succ_CoA_lig_flav_dom"/>
</dbReference>
<comment type="caution">
    <text evidence="5">The sequence shown here is derived from an EMBL/GenBank/DDBJ whole genome shotgun (WGS) entry which is preliminary data.</text>
</comment>
<dbReference type="SUPFAM" id="SSF56059">
    <property type="entry name" value="Glutathione synthetase ATP-binding domain-like"/>
    <property type="match status" value="1"/>
</dbReference>
<evidence type="ECO:0000313" key="6">
    <source>
        <dbReference type="Proteomes" id="UP000285655"/>
    </source>
</evidence>
<dbReference type="Proteomes" id="UP000285655">
    <property type="component" value="Unassembled WGS sequence"/>
</dbReference>
<dbReference type="InterPro" id="IPR016102">
    <property type="entry name" value="Succinyl-CoA_synth-like"/>
</dbReference>
<dbReference type="AlphaFoldDB" id="A0A419DG56"/>
<dbReference type="Gene3D" id="3.30.470.20">
    <property type="entry name" value="ATP-grasp fold, B domain"/>
    <property type="match status" value="1"/>
</dbReference>
<dbReference type="InterPro" id="IPR003781">
    <property type="entry name" value="CoA-bd"/>
</dbReference>
<dbReference type="Pfam" id="PF13380">
    <property type="entry name" value="CoA_binding_2"/>
    <property type="match status" value="1"/>
</dbReference>
<dbReference type="Gene3D" id="3.40.50.720">
    <property type="entry name" value="NAD(P)-binding Rossmann-like Domain"/>
    <property type="match status" value="1"/>
</dbReference>
<gene>
    <name evidence="5" type="ORF">C4544_01000</name>
</gene>
<evidence type="ECO:0000256" key="3">
    <source>
        <dbReference type="ARBA" id="ARBA00022840"/>
    </source>
</evidence>
<protein>
    <submittedName>
        <fullName evidence="5">CoA-binding protein</fullName>
    </submittedName>
</protein>
<keyword evidence="2" id="KW-0547">Nucleotide-binding</keyword>